<keyword evidence="3" id="KW-1185">Reference proteome</keyword>
<organism evidence="2 3">
    <name type="scientific">Trypanosoma cruzi marinkellei</name>
    <dbReference type="NCBI Taxonomy" id="85056"/>
    <lineage>
        <taxon>Eukaryota</taxon>
        <taxon>Discoba</taxon>
        <taxon>Euglenozoa</taxon>
        <taxon>Kinetoplastea</taxon>
        <taxon>Metakinetoplastina</taxon>
        <taxon>Trypanosomatida</taxon>
        <taxon>Trypanosomatidae</taxon>
        <taxon>Trypanosoma</taxon>
        <taxon>Schizotrypanum</taxon>
    </lineage>
</organism>
<evidence type="ECO:0000313" key="3">
    <source>
        <dbReference type="Proteomes" id="UP000007350"/>
    </source>
</evidence>
<dbReference type="OrthoDB" id="249792at2759"/>
<dbReference type="AlphaFoldDB" id="K2NIV6"/>
<protein>
    <submittedName>
        <fullName evidence="2">Uncharacterized protein</fullName>
    </submittedName>
</protein>
<gene>
    <name evidence="2" type="ORF">MOQ_002146</name>
</gene>
<feature type="compositionally biased region" description="Basic and acidic residues" evidence="1">
    <location>
        <begin position="212"/>
        <end position="228"/>
    </location>
</feature>
<feature type="compositionally biased region" description="Polar residues" evidence="1">
    <location>
        <begin position="229"/>
        <end position="240"/>
    </location>
</feature>
<dbReference type="Proteomes" id="UP000007350">
    <property type="component" value="Unassembled WGS sequence"/>
</dbReference>
<proteinExistence type="predicted"/>
<feature type="region of interest" description="Disordered" evidence="1">
    <location>
        <begin position="211"/>
        <end position="267"/>
    </location>
</feature>
<evidence type="ECO:0000313" key="2">
    <source>
        <dbReference type="EMBL" id="EKF37659.1"/>
    </source>
</evidence>
<dbReference type="EMBL" id="AHKC01008448">
    <property type="protein sequence ID" value="EKF37659.1"/>
    <property type="molecule type" value="Genomic_DNA"/>
</dbReference>
<accession>K2NIV6</accession>
<evidence type="ECO:0000256" key="1">
    <source>
        <dbReference type="SAM" id="MobiDB-lite"/>
    </source>
</evidence>
<comment type="caution">
    <text evidence="2">The sequence shown here is derived from an EMBL/GenBank/DDBJ whole genome shotgun (WGS) entry which is preliminary data.</text>
</comment>
<reference evidence="2 3" key="1">
    <citation type="journal article" date="2012" name="BMC Genomics">
        <title>Comparative genomic analysis of human infective Trypanosoma cruzi lineages with the bat-restricted subspecies T. cruzi marinkellei.</title>
        <authorList>
            <person name="Franzen O."/>
            <person name="Talavera-Lopez C."/>
            <person name="Ochaya S."/>
            <person name="Butler C.E."/>
            <person name="Messenger L.A."/>
            <person name="Lewis M.D."/>
            <person name="Llewellyn M.S."/>
            <person name="Marinkelle C.J."/>
            <person name="Tyler K.M."/>
            <person name="Miles M.A."/>
            <person name="Andersson B."/>
        </authorList>
    </citation>
    <scope>NUCLEOTIDE SEQUENCE [LARGE SCALE GENOMIC DNA]</scope>
    <source>
        <strain evidence="2 3">B7</strain>
    </source>
</reference>
<name>K2NIV6_TRYCR</name>
<sequence length="412" mass="45924">MAPRSDNGAAKPVCESARRLDFYLPPPDDRAYRRGRIQRLRDQITAWRRQPRRVDAQTYARAASAGTEQKGLVVDIPLWKATTISPIRRNVSRHEKVLMLSRVSRSPPNAQRNFSPATQRGEFREKTPLRSSNYINMTNSFNQKAQTTGRVMEVPYFHDHTIFCLPKDRRVPMTAATVDAAAAPSDTMDDGEVQQTDSNTGFCYGVTSNSEEMARHSEPLSHERKTDRNGTSLPEKTTLGNDRLEGTPSLFLSSLQPKGGRAASLPKTTKSKGLTIDSTFAAMTRSVELAMAVHAECTHRRTALQRSRSGSVRQRVLEQTMEIPVDWREFERVSPGGTASCVTMSPDEECSAASMGRTHYTANFGSCSGGRGPMRLYNIRLKKRLLNSEGSMEKASNFPRLGTHVILSKSWV</sequence>